<dbReference type="RefSeq" id="WP_120461902.1">
    <property type="nucleotide sequence ID" value="NZ_BMIW01000016.1"/>
</dbReference>
<dbReference type="InterPro" id="IPR009057">
    <property type="entry name" value="Homeodomain-like_sf"/>
</dbReference>
<dbReference type="InterPro" id="IPR050109">
    <property type="entry name" value="HTH-type_TetR-like_transc_reg"/>
</dbReference>
<dbReference type="SUPFAM" id="SSF46689">
    <property type="entry name" value="Homeodomain-like"/>
    <property type="match status" value="1"/>
</dbReference>
<comment type="caution">
    <text evidence="6">The sequence shown here is derived from an EMBL/GenBank/DDBJ whole genome shotgun (WGS) entry which is preliminary data.</text>
</comment>
<evidence type="ECO:0000259" key="5">
    <source>
        <dbReference type="PROSITE" id="PS50977"/>
    </source>
</evidence>
<dbReference type="Pfam" id="PF09209">
    <property type="entry name" value="CecR_C"/>
    <property type="match status" value="1"/>
</dbReference>
<evidence type="ECO:0000256" key="4">
    <source>
        <dbReference type="PROSITE-ProRule" id="PRU00335"/>
    </source>
</evidence>
<feature type="DNA-binding region" description="H-T-H motif" evidence="4">
    <location>
        <begin position="38"/>
        <end position="57"/>
    </location>
</feature>
<keyword evidence="2 4" id="KW-0238">DNA-binding</keyword>
<proteinExistence type="predicted"/>
<dbReference type="Pfam" id="PF00440">
    <property type="entry name" value="TetR_N"/>
    <property type="match status" value="1"/>
</dbReference>
<keyword evidence="1" id="KW-0805">Transcription regulation</keyword>
<organism evidence="6 7">
    <name type="scientific">Paenibacillus aceti</name>
    <dbReference type="NCBI Taxonomy" id="1820010"/>
    <lineage>
        <taxon>Bacteria</taxon>
        <taxon>Bacillati</taxon>
        <taxon>Bacillota</taxon>
        <taxon>Bacilli</taxon>
        <taxon>Bacillales</taxon>
        <taxon>Paenibacillaceae</taxon>
        <taxon>Paenibacillus</taxon>
    </lineage>
</organism>
<accession>A0ABQ1VX55</accession>
<sequence>MNSKIGNDMSKLNDDTARTRLLDAGLRIFGLYGFEGVRTRTLADEAGVNQSAIPYYFGGKKGLYLAVANHLAETVHEDFLEKALIEAEGSDSLTREAAAESLKTVMFHFSKAMIGNKEANIRSVFLAREQLQPTEAYDILYERFFQPLHQIISGLVGKLIALDANDRTTLLIAHAIVGQSLAFSVAKETYLRRQGIEDLDEAHIDLIARELGELSIRICNRD</sequence>
<dbReference type="InterPro" id="IPR036271">
    <property type="entry name" value="Tet_transcr_reg_TetR-rel_C_sf"/>
</dbReference>
<dbReference type="PROSITE" id="PS50977">
    <property type="entry name" value="HTH_TETR_2"/>
    <property type="match status" value="1"/>
</dbReference>
<dbReference type="InterPro" id="IPR001647">
    <property type="entry name" value="HTH_TetR"/>
</dbReference>
<evidence type="ECO:0000256" key="2">
    <source>
        <dbReference type="ARBA" id="ARBA00023125"/>
    </source>
</evidence>
<name>A0ABQ1VX55_9BACL</name>
<evidence type="ECO:0000256" key="1">
    <source>
        <dbReference type="ARBA" id="ARBA00023015"/>
    </source>
</evidence>
<keyword evidence="7" id="KW-1185">Reference proteome</keyword>
<evidence type="ECO:0000313" key="7">
    <source>
        <dbReference type="Proteomes" id="UP000608420"/>
    </source>
</evidence>
<evidence type="ECO:0000256" key="3">
    <source>
        <dbReference type="ARBA" id="ARBA00023163"/>
    </source>
</evidence>
<dbReference type="InterPro" id="IPR015292">
    <property type="entry name" value="Tscrpt_reg_YbiH_C"/>
</dbReference>
<dbReference type="PANTHER" id="PTHR30055:SF234">
    <property type="entry name" value="HTH-TYPE TRANSCRIPTIONAL REGULATOR BETI"/>
    <property type="match status" value="1"/>
</dbReference>
<dbReference type="PRINTS" id="PR00455">
    <property type="entry name" value="HTHTETR"/>
</dbReference>
<gene>
    <name evidence="6" type="ORF">GCM10010913_24570</name>
</gene>
<dbReference type="Proteomes" id="UP000608420">
    <property type="component" value="Unassembled WGS sequence"/>
</dbReference>
<dbReference type="PANTHER" id="PTHR30055">
    <property type="entry name" value="HTH-TYPE TRANSCRIPTIONAL REGULATOR RUTR"/>
    <property type="match status" value="1"/>
</dbReference>
<reference evidence="7" key="1">
    <citation type="journal article" date="2019" name="Int. J. Syst. Evol. Microbiol.">
        <title>The Global Catalogue of Microorganisms (GCM) 10K type strain sequencing project: providing services to taxonomists for standard genome sequencing and annotation.</title>
        <authorList>
            <consortium name="The Broad Institute Genomics Platform"/>
            <consortium name="The Broad Institute Genome Sequencing Center for Infectious Disease"/>
            <person name="Wu L."/>
            <person name="Ma J."/>
        </authorList>
    </citation>
    <scope>NUCLEOTIDE SEQUENCE [LARGE SCALE GENOMIC DNA]</scope>
    <source>
        <strain evidence="7">CGMCC 1.15420</strain>
    </source>
</reference>
<protein>
    <submittedName>
        <fullName evidence="6">Transcriptional regulator, TetR</fullName>
    </submittedName>
</protein>
<dbReference type="Gene3D" id="1.10.357.10">
    <property type="entry name" value="Tetracycline Repressor, domain 2"/>
    <property type="match status" value="1"/>
</dbReference>
<dbReference type="Gene3D" id="1.10.10.60">
    <property type="entry name" value="Homeodomain-like"/>
    <property type="match status" value="1"/>
</dbReference>
<feature type="domain" description="HTH tetR-type" evidence="5">
    <location>
        <begin position="15"/>
        <end position="75"/>
    </location>
</feature>
<evidence type="ECO:0000313" key="6">
    <source>
        <dbReference type="EMBL" id="GGG01935.1"/>
    </source>
</evidence>
<keyword evidence="3" id="KW-0804">Transcription</keyword>
<dbReference type="EMBL" id="BMIW01000016">
    <property type="protein sequence ID" value="GGG01935.1"/>
    <property type="molecule type" value="Genomic_DNA"/>
</dbReference>
<dbReference type="SUPFAM" id="SSF48498">
    <property type="entry name" value="Tetracyclin repressor-like, C-terminal domain"/>
    <property type="match status" value="1"/>
</dbReference>